<feature type="domain" description="Major facilitator superfamily (MFS) profile" evidence="7">
    <location>
        <begin position="24"/>
        <end position="403"/>
    </location>
</feature>
<feature type="transmembrane region" description="Helical" evidence="6">
    <location>
        <begin position="176"/>
        <end position="197"/>
    </location>
</feature>
<evidence type="ECO:0000256" key="4">
    <source>
        <dbReference type="ARBA" id="ARBA00022989"/>
    </source>
</evidence>
<dbReference type="PROSITE" id="PS50850">
    <property type="entry name" value="MFS"/>
    <property type="match status" value="1"/>
</dbReference>
<feature type="transmembrane region" description="Helical" evidence="6">
    <location>
        <begin position="355"/>
        <end position="371"/>
    </location>
</feature>
<evidence type="ECO:0000259" key="7">
    <source>
        <dbReference type="PROSITE" id="PS50850"/>
    </source>
</evidence>
<gene>
    <name evidence="8" type="ORF">HPT30_05525</name>
</gene>
<dbReference type="PANTHER" id="PTHR23523">
    <property type="match status" value="1"/>
</dbReference>
<dbReference type="SUPFAM" id="SSF103473">
    <property type="entry name" value="MFS general substrate transporter"/>
    <property type="match status" value="1"/>
</dbReference>
<keyword evidence="3 6" id="KW-0812">Transmembrane</keyword>
<dbReference type="Gene3D" id="1.20.1250.20">
    <property type="entry name" value="MFS general substrate transporter like domains"/>
    <property type="match status" value="2"/>
</dbReference>
<dbReference type="GO" id="GO:0022857">
    <property type="term" value="F:transmembrane transporter activity"/>
    <property type="evidence" value="ECO:0007669"/>
    <property type="project" value="InterPro"/>
</dbReference>
<accession>A0A850EF85</accession>
<name>A0A850EF85_9BACL</name>
<dbReference type="CDD" id="cd17339">
    <property type="entry name" value="MFS_NIMT_CynX_like"/>
    <property type="match status" value="1"/>
</dbReference>
<feature type="transmembrane region" description="Helical" evidence="6">
    <location>
        <begin position="149"/>
        <end position="170"/>
    </location>
</feature>
<dbReference type="PANTHER" id="PTHR23523:SF2">
    <property type="entry name" value="2-NITROIMIDAZOLE TRANSPORTER"/>
    <property type="match status" value="1"/>
</dbReference>
<feature type="transmembrane region" description="Helical" evidence="6">
    <location>
        <begin position="61"/>
        <end position="80"/>
    </location>
</feature>
<evidence type="ECO:0000256" key="3">
    <source>
        <dbReference type="ARBA" id="ARBA00022692"/>
    </source>
</evidence>
<feature type="transmembrane region" description="Helical" evidence="6">
    <location>
        <begin position="87"/>
        <end position="109"/>
    </location>
</feature>
<keyword evidence="2" id="KW-0813">Transport</keyword>
<dbReference type="Proteomes" id="UP000564806">
    <property type="component" value="Unassembled WGS sequence"/>
</dbReference>
<evidence type="ECO:0000256" key="5">
    <source>
        <dbReference type="ARBA" id="ARBA00023136"/>
    </source>
</evidence>
<dbReference type="AlphaFoldDB" id="A0A850EF85"/>
<organism evidence="8 9">
    <name type="scientific">Paenibacillus agri</name>
    <dbReference type="NCBI Taxonomy" id="2744309"/>
    <lineage>
        <taxon>Bacteria</taxon>
        <taxon>Bacillati</taxon>
        <taxon>Bacillota</taxon>
        <taxon>Bacilli</taxon>
        <taxon>Bacillales</taxon>
        <taxon>Paenibacillaceae</taxon>
        <taxon>Paenibacillus</taxon>
    </lineage>
</organism>
<feature type="transmembrane region" description="Helical" evidence="6">
    <location>
        <begin position="377"/>
        <end position="398"/>
    </location>
</feature>
<reference evidence="8" key="1">
    <citation type="submission" date="2020-06" db="EMBL/GenBank/DDBJ databases">
        <title>Paenibacillus sp. nov., isolated from soil.</title>
        <authorList>
            <person name="Seo Y.L."/>
        </authorList>
    </citation>
    <scope>NUCLEOTIDE SEQUENCE [LARGE SCALE GENOMIC DNA]</scope>
    <source>
        <strain evidence="8">JW14</strain>
    </source>
</reference>
<evidence type="ECO:0000313" key="8">
    <source>
        <dbReference type="EMBL" id="NUU59815.1"/>
    </source>
</evidence>
<comment type="subcellular location">
    <subcellularLocation>
        <location evidence="1">Cell membrane</location>
        <topology evidence="1">Multi-pass membrane protein</topology>
    </subcellularLocation>
</comment>
<dbReference type="InterPro" id="IPR020846">
    <property type="entry name" value="MFS_dom"/>
</dbReference>
<evidence type="ECO:0000256" key="6">
    <source>
        <dbReference type="SAM" id="Phobius"/>
    </source>
</evidence>
<comment type="caution">
    <text evidence="8">The sequence shown here is derived from an EMBL/GenBank/DDBJ whole genome shotgun (WGS) entry which is preliminary data.</text>
</comment>
<feature type="transmembrane region" description="Helical" evidence="6">
    <location>
        <begin position="24"/>
        <end position="41"/>
    </location>
</feature>
<dbReference type="EMBL" id="JABWCS010000193">
    <property type="protein sequence ID" value="NUU59815.1"/>
    <property type="molecule type" value="Genomic_DNA"/>
</dbReference>
<keyword evidence="5 6" id="KW-0472">Membrane</keyword>
<sequence>MNTRQGQVATGGEKSTSRSRMDNWLLILGIIIVAAALRAPFTSVGPLVKTIRDDLGLSNTAAGAITTLPLLAFALLSPFAPKLARRFGLANVLVASMLLLSIGILIRSAAGTGMLFLGTAILGLSIAVCNVLLPGLIKGKFPQNTGLMTGIYSVSMNLCAAVASGISVPLATQTGLGWKGTLAIWFIIAALSTLLWIPQIRNLEQRSPGAARATGGNLWRSRLAWQVTIFMGLQSLLYYVMIAWFSVILVERGMTLSHAGWILSIMQLAQLPFTFFIPLLAGRMKNQRNFVIGIVVLYIVGIGGVWLGSTSWMLLWACSIGIAGGSSFGLVMMFFSLRTRSTQQAAELSGMAQSIGYMLAAAGPALFGLLHDLTGSWTLPLILLLGASVVLLLVGLGAGSNRYVEDQRLRVVDKQS</sequence>
<feature type="transmembrane region" description="Helical" evidence="6">
    <location>
        <begin position="261"/>
        <end position="282"/>
    </location>
</feature>
<dbReference type="InterPro" id="IPR011701">
    <property type="entry name" value="MFS"/>
</dbReference>
<proteinExistence type="predicted"/>
<feature type="transmembrane region" description="Helical" evidence="6">
    <location>
        <begin position="115"/>
        <end position="137"/>
    </location>
</feature>
<evidence type="ECO:0000256" key="2">
    <source>
        <dbReference type="ARBA" id="ARBA00022448"/>
    </source>
</evidence>
<feature type="transmembrane region" description="Helical" evidence="6">
    <location>
        <begin position="313"/>
        <end position="335"/>
    </location>
</feature>
<dbReference type="InterPro" id="IPR036259">
    <property type="entry name" value="MFS_trans_sf"/>
</dbReference>
<keyword evidence="9" id="KW-1185">Reference proteome</keyword>
<protein>
    <submittedName>
        <fullName evidence="8">MFS transporter</fullName>
    </submittedName>
</protein>
<feature type="transmembrane region" description="Helical" evidence="6">
    <location>
        <begin position="227"/>
        <end position="249"/>
    </location>
</feature>
<dbReference type="Pfam" id="PF07690">
    <property type="entry name" value="MFS_1"/>
    <property type="match status" value="1"/>
</dbReference>
<keyword evidence="4 6" id="KW-1133">Transmembrane helix</keyword>
<evidence type="ECO:0000313" key="9">
    <source>
        <dbReference type="Proteomes" id="UP000564806"/>
    </source>
</evidence>
<dbReference type="InterPro" id="IPR052524">
    <property type="entry name" value="MFS_Cyanate_Porter"/>
</dbReference>
<dbReference type="GO" id="GO:0005886">
    <property type="term" value="C:plasma membrane"/>
    <property type="evidence" value="ECO:0007669"/>
    <property type="project" value="UniProtKB-SubCell"/>
</dbReference>
<evidence type="ECO:0000256" key="1">
    <source>
        <dbReference type="ARBA" id="ARBA00004651"/>
    </source>
</evidence>
<feature type="transmembrane region" description="Helical" evidence="6">
    <location>
        <begin position="289"/>
        <end position="307"/>
    </location>
</feature>